<organism evidence="2 3">
    <name type="scientific">Cirrhinus mrigala</name>
    <name type="common">Mrigala</name>
    <dbReference type="NCBI Taxonomy" id="683832"/>
    <lineage>
        <taxon>Eukaryota</taxon>
        <taxon>Metazoa</taxon>
        <taxon>Chordata</taxon>
        <taxon>Craniata</taxon>
        <taxon>Vertebrata</taxon>
        <taxon>Euteleostomi</taxon>
        <taxon>Actinopterygii</taxon>
        <taxon>Neopterygii</taxon>
        <taxon>Teleostei</taxon>
        <taxon>Ostariophysi</taxon>
        <taxon>Cypriniformes</taxon>
        <taxon>Cyprinidae</taxon>
        <taxon>Labeoninae</taxon>
        <taxon>Labeonini</taxon>
        <taxon>Cirrhinus</taxon>
    </lineage>
</organism>
<feature type="domain" description="Fibronectin type-III" evidence="1">
    <location>
        <begin position="1"/>
        <end position="94"/>
    </location>
</feature>
<evidence type="ECO:0000259" key="1">
    <source>
        <dbReference type="PROSITE" id="PS50853"/>
    </source>
</evidence>
<dbReference type="InterPro" id="IPR003961">
    <property type="entry name" value="FN3_dom"/>
</dbReference>
<dbReference type="EMBL" id="JAMKFB020000019">
    <property type="protein sequence ID" value="KAL0166704.1"/>
    <property type="molecule type" value="Genomic_DNA"/>
</dbReference>
<accession>A0ABD0NY43</accession>
<dbReference type="Proteomes" id="UP001529510">
    <property type="component" value="Unassembled WGS sequence"/>
</dbReference>
<dbReference type="PROSITE" id="PS50853">
    <property type="entry name" value="FN3"/>
    <property type="match status" value="1"/>
</dbReference>
<proteinExistence type="predicted"/>
<feature type="non-terminal residue" evidence="2">
    <location>
        <position position="1"/>
    </location>
</feature>
<dbReference type="InterPro" id="IPR013783">
    <property type="entry name" value="Ig-like_fold"/>
</dbReference>
<feature type="non-terminal residue" evidence="2">
    <location>
        <position position="95"/>
    </location>
</feature>
<dbReference type="InterPro" id="IPR036116">
    <property type="entry name" value="FN3_sf"/>
</dbReference>
<keyword evidence="3" id="KW-1185">Reference proteome</keyword>
<sequence>EPLPTTSSSCVGGCLRTPLLPGITLWNSDGEGGGIRGGLAAARWGWQRLEEVTGTCAVIDRLEMDSVYVLRVRGCNKAGFGEYSEEVYLHTPPAP</sequence>
<gene>
    <name evidence="2" type="ORF">M9458_038548</name>
</gene>
<reference evidence="2 3" key="1">
    <citation type="submission" date="2024-05" db="EMBL/GenBank/DDBJ databases">
        <title>Genome sequencing and assembly of Indian major carp, Cirrhinus mrigala (Hamilton, 1822).</title>
        <authorList>
            <person name="Mohindra V."/>
            <person name="Chowdhury L.M."/>
            <person name="Lal K."/>
            <person name="Jena J.K."/>
        </authorList>
    </citation>
    <scope>NUCLEOTIDE SEQUENCE [LARGE SCALE GENOMIC DNA]</scope>
    <source>
        <strain evidence="2">CM1030</strain>
        <tissue evidence="2">Blood</tissue>
    </source>
</reference>
<name>A0ABD0NY43_CIRMR</name>
<dbReference type="AlphaFoldDB" id="A0ABD0NY43"/>
<comment type="caution">
    <text evidence="2">The sequence shown here is derived from an EMBL/GenBank/DDBJ whole genome shotgun (WGS) entry which is preliminary data.</text>
</comment>
<dbReference type="CDD" id="cd00063">
    <property type="entry name" value="FN3"/>
    <property type="match status" value="1"/>
</dbReference>
<protein>
    <recommendedName>
        <fullName evidence="1">Fibronectin type-III domain-containing protein</fullName>
    </recommendedName>
</protein>
<dbReference type="Gene3D" id="2.60.40.10">
    <property type="entry name" value="Immunoglobulins"/>
    <property type="match status" value="1"/>
</dbReference>
<evidence type="ECO:0000313" key="2">
    <source>
        <dbReference type="EMBL" id="KAL0166704.1"/>
    </source>
</evidence>
<dbReference type="SUPFAM" id="SSF49265">
    <property type="entry name" value="Fibronectin type III"/>
    <property type="match status" value="1"/>
</dbReference>
<evidence type="ECO:0000313" key="3">
    <source>
        <dbReference type="Proteomes" id="UP001529510"/>
    </source>
</evidence>